<evidence type="ECO:0000259" key="8">
    <source>
        <dbReference type="Pfam" id="PF02771"/>
    </source>
</evidence>
<keyword evidence="5" id="KW-0560">Oxidoreductase</keyword>
<dbReference type="InterPro" id="IPR037069">
    <property type="entry name" value="AcylCoA_DH/ox_N_sf"/>
</dbReference>
<feature type="domain" description="Acyl-CoA dehydrogenase/oxidase C-terminal" evidence="6">
    <location>
        <begin position="261"/>
        <end position="401"/>
    </location>
</feature>
<organism evidence="9 10">
    <name type="scientific">Candidatus Methanolliviera hydrocarbonicum</name>
    <dbReference type="NCBI Taxonomy" id="2491085"/>
    <lineage>
        <taxon>Archaea</taxon>
        <taxon>Methanobacteriati</taxon>
        <taxon>Methanobacteriota</taxon>
        <taxon>Candidatus Methanoliparia</taxon>
        <taxon>Candidatus Methanoliparales</taxon>
        <taxon>Candidatus Methanollivieraceae</taxon>
        <taxon>Candidatus Methanolliviera</taxon>
    </lineage>
</organism>
<dbReference type="SUPFAM" id="SSF47203">
    <property type="entry name" value="Acyl-CoA dehydrogenase C-terminal domain-like"/>
    <property type="match status" value="1"/>
</dbReference>
<dbReference type="Pfam" id="PF02771">
    <property type="entry name" value="Acyl-CoA_dh_N"/>
    <property type="match status" value="1"/>
</dbReference>
<dbReference type="InterPro" id="IPR006091">
    <property type="entry name" value="Acyl-CoA_Oxase/DH_mid-dom"/>
</dbReference>
<dbReference type="Pfam" id="PF00441">
    <property type="entry name" value="Acyl-CoA_dh_1"/>
    <property type="match status" value="1"/>
</dbReference>
<dbReference type="EMBL" id="RXIL01000083">
    <property type="protein sequence ID" value="RZN69241.1"/>
    <property type="molecule type" value="Genomic_DNA"/>
</dbReference>
<evidence type="ECO:0000256" key="1">
    <source>
        <dbReference type="ARBA" id="ARBA00001974"/>
    </source>
</evidence>
<keyword evidence="3 5" id="KW-0285">Flavoprotein</keyword>
<evidence type="ECO:0000259" key="7">
    <source>
        <dbReference type="Pfam" id="PF02770"/>
    </source>
</evidence>
<evidence type="ECO:0000256" key="2">
    <source>
        <dbReference type="ARBA" id="ARBA00009347"/>
    </source>
</evidence>
<dbReference type="Gene3D" id="1.10.540.10">
    <property type="entry name" value="Acyl-CoA dehydrogenase/oxidase, N-terminal domain"/>
    <property type="match status" value="1"/>
</dbReference>
<evidence type="ECO:0000313" key="9">
    <source>
        <dbReference type="EMBL" id="RZN69241.1"/>
    </source>
</evidence>
<dbReference type="GO" id="GO:0003995">
    <property type="term" value="F:acyl-CoA dehydrogenase activity"/>
    <property type="evidence" value="ECO:0007669"/>
    <property type="project" value="InterPro"/>
</dbReference>
<comment type="caution">
    <text evidence="9">The sequence shown here is derived from an EMBL/GenBank/DDBJ whole genome shotgun (WGS) entry which is preliminary data.</text>
</comment>
<dbReference type="PANTHER" id="PTHR43884:SF12">
    <property type="entry name" value="ISOVALERYL-COA DEHYDROGENASE, MITOCHONDRIAL-RELATED"/>
    <property type="match status" value="1"/>
</dbReference>
<dbReference type="PANTHER" id="PTHR43884">
    <property type="entry name" value="ACYL-COA DEHYDROGENASE"/>
    <property type="match status" value="1"/>
</dbReference>
<sequence length="408" mass="45523">MDFDFNEDQEMFRDTLREFLEKEVSPVVDEMDRKGHFTHEEGVNFMKKFKKLDIGFDPESLKAILQDFTLFGILTEEISRVWLGLDLFLTMNLGTALVSVAPPGEIREKLLPRVEAAELISCNAITEPDAGSDNRAMKTTAVLDGDEYVINGNKTWVSNAPIADICLLVCKDENGDQTFFLVDREESPFETRELPKLGCRAGPTGEMFFDDCRVPKENNVMNMIQGLMVDGEAEKLSKEFDLPPDFGMANLFMNMSPVSAMFCFSRSWMALAAAGVCQAALDASIEYAKERMQFGRPIGKTQLIQNMIYEMISLTETSRLLSYRALDLTMKGSADARLMSSLAKGYASESAVKVTSNAIQIHGAMGLSEELPLERYFRDARSWTIPDGTTEIQKLVVGNAALGMSAYR</sequence>
<protein>
    <submittedName>
        <fullName evidence="9">Acyl-CoA dehydrogenase</fullName>
    </submittedName>
</protein>
<feature type="domain" description="Acyl-CoA oxidase/dehydrogenase middle" evidence="7">
    <location>
        <begin position="122"/>
        <end position="212"/>
    </location>
</feature>
<dbReference type="GO" id="GO:0050660">
    <property type="term" value="F:flavin adenine dinucleotide binding"/>
    <property type="evidence" value="ECO:0007669"/>
    <property type="project" value="InterPro"/>
</dbReference>
<dbReference type="InterPro" id="IPR046373">
    <property type="entry name" value="Acyl-CoA_Oxase/DH_mid-dom_sf"/>
</dbReference>
<dbReference type="InterPro" id="IPR036250">
    <property type="entry name" value="AcylCo_DH-like_C"/>
</dbReference>
<evidence type="ECO:0000256" key="4">
    <source>
        <dbReference type="ARBA" id="ARBA00022827"/>
    </source>
</evidence>
<dbReference type="InterPro" id="IPR009075">
    <property type="entry name" value="AcylCo_DH/oxidase_C"/>
</dbReference>
<dbReference type="InterPro" id="IPR013786">
    <property type="entry name" value="AcylCoA_DH/ox_N"/>
</dbReference>
<evidence type="ECO:0000256" key="3">
    <source>
        <dbReference type="ARBA" id="ARBA00022630"/>
    </source>
</evidence>
<dbReference type="CDD" id="cd00567">
    <property type="entry name" value="ACAD"/>
    <property type="match status" value="1"/>
</dbReference>
<gene>
    <name evidence="9" type="ORF">EF807_04735</name>
</gene>
<dbReference type="FunFam" id="1.20.140.10:FF:000004">
    <property type="entry name" value="Acyl-CoA dehydrogenase FadE25"/>
    <property type="match status" value="1"/>
</dbReference>
<dbReference type="Gene3D" id="2.40.110.10">
    <property type="entry name" value="Butyryl-CoA Dehydrogenase, subunit A, domain 2"/>
    <property type="match status" value="1"/>
</dbReference>
<dbReference type="SUPFAM" id="SSF56645">
    <property type="entry name" value="Acyl-CoA dehydrogenase NM domain-like"/>
    <property type="match status" value="1"/>
</dbReference>
<reference evidence="9 10" key="1">
    <citation type="journal article" date="2019" name="Nat. Microbiol.">
        <title>Wide diversity of methane and short-chain alkane metabolisms in uncultured archaea.</title>
        <authorList>
            <person name="Borrel G."/>
            <person name="Adam P.S."/>
            <person name="McKay L.J."/>
            <person name="Chen L.X."/>
            <person name="Sierra-Garcia I.N."/>
            <person name="Sieber C.M."/>
            <person name="Letourneur Q."/>
            <person name="Ghozlane A."/>
            <person name="Andersen G.L."/>
            <person name="Li W.J."/>
            <person name="Hallam S.J."/>
            <person name="Muyzer G."/>
            <person name="de Oliveira V.M."/>
            <person name="Inskeep W.P."/>
            <person name="Banfield J.F."/>
            <person name="Gribaldo S."/>
        </authorList>
    </citation>
    <scope>NUCLEOTIDE SEQUENCE [LARGE SCALE GENOMIC DNA]</scope>
    <source>
        <strain evidence="9">NM1b</strain>
    </source>
</reference>
<evidence type="ECO:0000256" key="5">
    <source>
        <dbReference type="RuleBase" id="RU362125"/>
    </source>
</evidence>
<feature type="domain" description="Acyl-CoA dehydrogenase/oxidase N-terminal" evidence="8">
    <location>
        <begin position="6"/>
        <end position="114"/>
    </location>
</feature>
<evidence type="ECO:0000259" key="6">
    <source>
        <dbReference type="Pfam" id="PF00441"/>
    </source>
</evidence>
<keyword evidence="4 5" id="KW-0274">FAD</keyword>
<dbReference type="Gene3D" id="1.20.140.10">
    <property type="entry name" value="Butyryl-CoA Dehydrogenase, subunit A, domain 3"/>
    <property type="match status" value="1"/>
</dbReference>
<dbReference type="InterPro" id="IPR006089">
    <property type="entry name" value="Acyl-CoA_DH_CS"/>
</dbReference>
<accession>A0A520KWH1</accession>
<dbReference type="Pfam" id="PF02770">
    <property type="entry name" value="Acyl-CoA_dh_M"/>
    <property type="match status" value="1"/>
</dbReference>
<name>A0A520KWH1_9EURY</name>
<proteinExistence type="inferred from homology"/>
<dbReference type="PROSITE" id="PS00072">
    <property type="entry name" value="ACYL_COA_DH_1"/>
    <property type="match status" value="1"/>
</dbReference>
<dbReference type="AlphaFoldDB" id="A0A520KWH1"/>
<dbReference type="Proteomes" id="UP000320766">
    <property type="component" value="Unassembled WGS sequence"/>
</dbReference>
<comment type="similarity">
    <text evidence="2 5">Belongs to the acyl-CoA dehydrogenase family.</text>
</comment>
<evidence type="ECO:0000313" key="10">
    <source>
        <dbReference type="Proteomes" id="UP000320766"/>
    </source>
</evidence>
<comment type="cofactor">
    <cofactor evidence="1 5">
        <name>FAD</name>
        <dbReference type="ChEBI" id="CHEBI:57692"/>
    </cofactor>
</comment>
<dbReference type="InterPro" id="IPR009100">
    <property type="entry name" value="AcylCoA_DH/oxidase_NM_dom_sf"/>
</dbReference>